<protein>
    <submittedName>
        <fullName evidence="2">Uncharacterized protein</fullName>
    </submittedName>
</protein>
<dbReference type="AlphaFoldDB" id="A0A3B0VGW0"/>
<feature type="transmembrane region" description="Helical" evidence="1">
    <location>
        <begin position="68"/>
        <end position="86"/>
    </location>
</feature>
<feature type="transmembrane region" description="Helical" evidence="1">
    <location>
        <begin position="98"/>
        <end position="116"/>
    </location>
</feature>
<name>A0A3B0VGW0_9ZZZZ</name>
<dbReference type="EMBL" id="UOEU01000952">
    <property type="protein sequence ID" value="VAW42765.1"/>
    <property type="molecule type" value="Genomic_DNA"/>
</dbReference>
<keyword evidence="1" id="KW-0472">Membrane</keyword>
<keyword evidence="1" id="KW-1133">Transmembrane helix</keyword>
<evidence type="ECO:0000313" key="2">
    <source>
        <dbReference type="EMBL" id="VAW42765.1"/>
    </source>
</evidence>
<feature type="transmembrane region" description="Helical" evidence="1">
    <location>
        <begin position="23"/>
        <end position="48"/>
    </location>
</feature>
<sequence length="120" mass="12778">MTTITTHQGEQVKITETRVATGVAAATLISSGIGALVLGLMTTGAVVIEGLKGSLNWWNPAGSLTGKSSVAVIAWLISWALLNTLWKGKDVDLRKSYIITLVLIGLGVLFTYPPFFEAFK</sequence>
<organism evidence="2">
    <name type="scientific">hydrothermal vent metagenome</name>
    <dbReference type="NCBI Taxonomy" id="652676"/>
    <lineage>
        <taxon>unclassified sequences</taxon>
        <taxon>metagenomes</taxon>
        <taxon>ecological metagenomes</taxon>
    </lineage>
</organism>
<proteinExistence type="predicted"/>
<reference evidence="2" key="1">
    <citation type="submission" date="2018-06" db="EMBL/GenBank/DDBJ databases">
        <authorList>
            <person name="Zhirakovskaya E."/>
        </authorList>
    </citation>
    <scope>NUCLEOTIDE SEQUENCE</scope>
</reference>
<evidence type="ECO:0000256" key="1">
    <source>
        <dbReference type="SAM" id="Phobius"/>
    </source>
</evidence>
<keyword evidence="1" id="KW-0812">Transmembrane</keyword>
<accession>A0A3B0VGW0</accession>
<gene>
    <name evidence="2" type="ORF">MNBD_CHLOROFLEXI01-3375</name>
</gene>